<dbReference type="InterPro" id="IPR003661">
    <property type="entry name" value="HisK_dim/P_dom"/>
</dbReference>
<evidence type="ECO:0000259" key="9">
    <source>
        <dbReference type="PROSITE" id="PS50110"/>
    </source>
</evidence>
<dbReference type="PANTHER" id="PTHR43547:SF2">
    <property type="entry name" value="HYBRID SIGNAL TRANSDUCTION HISTIDINE KINASE C"/>
    <property type="match status" value="1"/>
</dbReference>
<evidence type="ECO:0000256" key="2">
    <source>
        <dbReference type="ARBA" id="ARBA00004429"/>
    </source>
</evidence>
<feature type="modified residue" description="4-aspartylphosphate" evidence="7">
    <location>
        <position position="636"/>
    </location>
</feature>
<dbReference type="InterPro" id="IPR011006">
    <property type="entry name" value="CheY-like_superfamily"/>
</dbReference>
<keyword evidence="11" id="KW-1185">Reference proteome</keyword>
<dbReference type="Gene3D" id="1.10.287.130">
    <property type="match status" value="1"/>
</dbReference>
<proteinExistence type="predicted"/>
<evidence type="ECO:0000313" key="11">
    <source>
        <dbReference type="Proteomes" id="UP000196138"/>
    </source>
</evidence>
<keyword evidence="6 10" id="KW-0418">Kinase</keyword>
<organism evidence="10 11">
    <name type="scientific">Comamonas serinivorans</name>
    <dbReference type="NCBI Taxonomy" id="1082851"/>
    <lineage>
        <taxon>Bacteria</taxon>
        <taxon>Pseudomonadati</taxon>
        <taxon>Pseudomonadota</taxon>
        <taxon>Betaproteobacteria</taxon>
        <taxon>Burkholderiales</taxon>
        <taxon>Comamonadaceae</taxon>
        <taxon>Comamonas</taxon>
    </lineage>
</organism>
<name>A0A1Y0ETM8_9BURK</name>
<dbReference type="PANTHER" id="PTHR43547">
    <property type="entry name" value="TWO-COMPONENT HISTIDINE KINASE"/>
    <property type="match status" value="1"/>
</dbReference>
<dbReference type="SUPFAM" id="SSF55874">
    <property type="entry name" value="ATPase domain of HSP90 chaperone/DNA topoisomerase II/histidine kinase"/>
    <property type="match status" value="1"/>
</dbReference>
<sequence>MIASGASMSSCLDALTAAIGRLAPEAHACALVTDGTRSGPTGRRSHQAYASCVSPALAAALQDQLGDEALQGAVTAVIQHGRPSTCPDIAAAAAWPAPWRSLCLDHQVLAGHAHPALNAAGRTVGALFLGFSVARAPSDWERQVAQFGALAISTVIERDRTAVHLLDEVNALARLQALSAELVGPGELEPLLQKILAAAADISGTDKGNIQIYDPTTRHLRIAVHQGLGTRLVAHFLEDGWDASCGEAAKQVQRLVVQDVEQLEALHGTLGLEIVREDGIRSIQCTPLISRDGRLLGMLNNHYRQPGGPTPEALRYIDLLARQAAELIERSQTEAQLAQERQHKDEFLAMLAHELRNPLAPLHHMLEVQKRSEGDWALTRKARDVMERQVLQLVRLVDDLLDVNRINRGKLALRMQQLSLHTVVQQAIEVCRPALEQRGHRLHVSLPQAPLTVRGDPARLTQVFGNLLTNAVKYTPTGGDLELRVDASPDGVAVRVRDNGSGIPADQLDKIFDMFTQVDRTLERAQGGLGIGLMLVKRLVEMHGGTVRVHSEGLGRGSEFIVNLPLADAHEGAPLALDASTAVASRRILVVDDNQDAAQSLASLLTLEGHEARMAYDGAQALEIGHRMRPDVVLMDIGMPGMSGHEVCRRIRRLDWGRHVTLIALTGWGQDEDRRQSEQAGFDAHLVKPVNLAALQALLAGPA</sequence>
<dbReference type="Pfam" id="PF00512">
    <property type="entry name" value="HisKA"/>
    <property type="match status" value="1"/>
</dbReference>
<evidence type="ECO:0000313" key="10">
    <source>
        <dbReference type="EMBL" id="ARU06936.1"/>
    </source>
</evidence>
<dbReference type="Pfam" id="PF02518">
    <property type="entry name" value="HATPase_c"/>
    <property type="match status" value="1"/>
</dbReference>
<dbReference type="Proteomes" id="UP000196138">
    <property type="component" value="Chromosome"/>
</dbReference>
<dbReference type="EC" id="2.7.13.3" evidence="3"/>
<gene>
    <name evidence="10" type="ORF">CCO03_16445</name>
</gene>
<dbReference type="Gene3D" id="3.30.565.10">
    <property type="entry name" value="Histidine kinase-like ATPase, C-terminal domain"/>
    <property type="match status" value="1"/>
</dbReference>
<dbReference type="PRINTS" id="PR00344">
    <property type="entry name" value="BCTRLSENSOR"/>
</dbReference>
<dbReference type="SUPFAM" id="SSF47384">
    <property type="entry name" value="Homodimeric domain of signal transducing histidine kinase"/>
    <property type="match status" value="1"/>
</dbReference>
<protein>
    <recommendedName>
        <fullName evidence="3">histidine kinase</fullName>
        <ecNumber evidence="3">2.7.13.3</ecNumber>
    </recommendedName>
</protein>
<dbReference type="GO" id="GO:0000155">
    <property type="term" value="F:phosphorelay sensor kinase activity"/>
    <property type="evidence" value="ECO:0007669"/>
    <property type="project" value="InterPro"/>
</dbReference>
<accession>A0A1Y0ETM8</accession>
<evidence type="ECO:0000256" key="4">
    <source>
        <dbReference type="ARBA" id="ARBA00022553"/>
    </source>
</evidence>
<dbReference type="Pfam" id="PF00072">
    <property type="entry name" value="Response_reg"/>
    <property type="match status" value="1"/>
</dbReference>
<reference evidence="10 11" key="1">
    <citation type="submission" date="2017-05" db="EMBL/GenBank/DDBJ databases">
        <authorList>
            <person name="Song R."/>
            <person name="Chenine A.L."/>
            <person name="Ruprecht R.M."/>
        </authorList>
    </citation>
    <scope>NUCLEOTIDE SEQUENCE [LARGE SCALE GENOMIC DNA]</scope>
    <source>
        <strain evidence="10 11">DSM 26136</strain>
    </source>
</reference>
<dbReference type="AlphaFoldDB" id="A0A1Y0ETM8"/>
<feature type="domain" description="Response regulatory" evidence="9">
    <location>
        <begin position="587"/>
        <end position="703"/>
    </location>
</feature>
<dbReference type="SUPFAM" id="SSF55781">
    <property type="entry name" value="GAF domain-like"/>
    <property type="match status" value="2"/>
</dbReference>
<dbReference type="InterPro" id="IPR003018">
    <property type="entry name" value="GAF"/>
</dbReference>
<dbReference type="SMART" id="SM00065">
    <property type="entry name" value="GAF"/>
    <property type="match status" value="1"/>
</dbReference>
<dbReference type="SMART" id="SM00448">
    <property type="entry name" value="REC"/>
    <property type="match status" value="1"/>
</dbReference>
<dbReference type="EMBL" id="CP021455">
    <property type="protein sequence ID" value="ARU06936.1"/>
    <property type="molecule type" value="Genomic_DNA"/>
</dbReference>
<comment type="subcellular location">
    <subcellularLocation>
        <location evidence="2">Cell inner membrane</location>
        <topology evidence="2">Multi-pass membrane protein</topology>
    </subcellularLocation>
</comment>
<evidence type="ECO:0000256" key="1">
    <source>
        <dbReference type="ARBA" id="ARBA00000085"/>
    </source>
</evidence>
<dbReference type="CDD" id="cd17580">
    <property type="entry name" value="REC_2_DhkD-like"/>
    <property type="match status" value="1"/>
</dbReference>
<keyword evidence="4 7" id="KW-0597">Phosphoprotein</keyword>
<feature type="domain" description="Histidine kinase" evidence="8">
    <location>
        <begin position="350"/>
        <end position="568"/>
    </location>
</feature>
<evidence type="ECO:0000256" key="7">
    <source>
        <dbReference type="PROSITE-ProRule" id="PRU00169"/>
    </source>
</evidence>
<dbReference type="SMART" id="SM00388">
    <property type="entry name" value="HisKA"/>
    <property type="match status" value="1"/>
</dbReference>
<evidence type="ECO:0000256" key="6">
    <source>
        <dbReference type="ARBA" id="ARBA00022777"/>
    </source>
</evidence>
<dbReference type="InterPro" id="IPR003594">
    <property type="entry name" value="HATPase_dom"/>
</dbReference>
<dbReference type="InterPro" id="IPR005467">
    <property type="entry name" value="His_kinase_dom"/>
</dbReference>
<dbReference type="Gene3D" id="3.30.450.40">
    <property type="match status" value="2"/>
</dbReference>
<dbReference type="GO" id="GO:0005886">
    <property type="term" value="C:plasma membrane"/>
    <property type="evidence" value="ECO:0007669"/>
    <property type="project" value="UniProtKB-SubCell"/>
</dbReference>
<dbReference type="CDD" id="cd00082">
    <property type="entry name" value="HisKA"/>
    <property type="match status" value="1"/>
</dbReference>
<dbReference type="SMART" id="SM00387">
    <property type="entry name" value="HATPase_c"/>
    <property type="match status" value="1"/>
</dbReference>
<dbReference type="InterPro" id="IPR004358">
    <property type="entry name" value="Sig_transdc_His_kin-like_C"/>
</dbReference>
<dbReference type="InterPro" id="IPR036890">
    <property type="entry name" value="HATPase_C_sf"/>
</dbReference>
<dbReference type="FunFam" id="3.30.565.10:FF:000006">
    <property type="entry name" value="Sensor histidine kinase WalK"/>
    <property type="match status" value="1"/>
</dbReference>
<dbReference type="Pfam" id="PF13185">
    <property type="entry name" value="GAF_2"/>
    <property type="match status" value="1"/>
</dbReference>
<dbReference type="InterPro" id="IPR036097">
    <property type="entry name" value="HisK_dim/P_sf"/>
</dbReference>
<evidence type="ECO:0000256" key="5">
    <source>
        <dbReference type="ARBA" id="ARBA00022679"/>
    </source>
</evidence>
<dbReference type="InterPro" id="IPR001789">
    <property type="entry name" value="Sig_transdc_resp-reg_receiver"/>
</dbReference>
<dbReference type="Gene3D" id="3.40.50.2300">
    <property type="match status" value="1"/>
</dbReference>
<dbReference type="CDD" id="cd00075">
    <property type="entry name" value="HATPase"/>
    <property type="match status" value="1"/>
</dbReference>
<keyword evidence="5" id="KW-0808">Transferase</keyword>
<evidence type="ECO:0000256" key="3">
    <source>
        <dbReference type="ARBA" id="ARBA00012438"/>
    </source>
</evidence>
<dbReference type="KEGG" id="cser:CCO03_16445"/>
<dbReference type="PROSITE" id="PS50109">
    <property type="entry name" value="HIS_KIN"/>
    <property type="match status" value="1"/>
</dbReference>
<evidence type="ECO:0000259" key="8">
    <source>
        <dbReference type="PROSITE" id="PS50109"/>
    </source>
</evidence>
<comment type="catalytic activity">
    <reaction evidence="1">
        <text>ATP + protein L-histidine = ADP + protein N-phospho-L-histidine.</text>
        <dbReference type="EC" id="2.7.13.3"/>
    </reaction>
</comment>
<dbReference type="SUPFAM" id="SSF52172">
    <property type="entry name" value="CheY-like"/>
    <property type="match status" value="1"/>
</dbReference>
<dbReference type="InterPro" id="IPR029016">
    <property type="entry name" value="GAF-like_dom_sf"/>
</dbReference>
<dbReference type="PROSITE" id="PS50110">
    <property type="entry name" value="RESPONSE_REGULATORY"/>
    <property type="match status" value="1"/>
</dbReference>
<dbReference type="OrthoDB" id="9810730at2"/>